<dbReference type="SMART" id="SM01345">
    <property type="entry name" value="Rapamycin_bind"/>
    <property type="match status" value="1"/>
</dbReference>
<sequence length="2434" mass="272893">MESCVHPLIGQLQPIFNELQSSTSATLPSVILKLEYIIGDESDIFFQSSSGGGGEFRASHSGLSNWINTQIRDLFSKFGTQLAGILCAKALLDADYIGSNSLLQFFLYLLEGSVKSSDVFVAEKAAEVWGLLLNNSGSFAEGIAQARLKTCIVDLQMGGETVGKVAATLFLCQLLKHTPSTVVPSLDVVLEEVRVALRDPSERVREKAACVLHHALSVMDTSMGPSAITKWRDVFLKDSLRGLESKKRELQHGAILCFNAVLTSILSAPSSYGTAVSLYSTSVSHVHEIWNCVNTSIAKPNLSQELRRELLNSLILLASYDGAAFRERSLPVVLAAASTIFRTAPCREEKSMMFLAVGKLAALLRDHVILYLECMMPHIQAALGPKSGDERCLEAVTCFATLAEVSPKAVRPYLRQILAPLFSGPPTVGFAKDIARICEAFPELRSTCLSKILEATKQQLLNAHQRLSMGAGESDADAVLSLQCLSALGSLDFSGYSTLPFLCDAVIRYVSFPHEELRRAAINLCFKLVLSGCAGSQLPCGRTPEGVVLHHGRDHSRLVNTVIKALVNAAVSDPESDIRLHTLESFTEEYDHTLSLQHIVSSLFPALYDKHQNRLAVVRLLGRVSRRNPAHVCPMLRKIMVQCLTEIQFFEHAKKQEQAFSLLGAIVESTPGFCKPYVPSLLHSCVKRLREPSQKVSVLTALLSCIGKLVRYAEGDDVRVAAEIRPIVVQHILDSSHLPKKREALRALGDIIRTTRDVNIFEVHPELLSVLLQALHGGFKETWPVRNDVLQLMGVIGAVDPIRVKEILRDSRVNDSNTEVVPAIGLRSEDPIAQTVVRSVLQILSLPSLTDEQSVGAVNVIVKLVSLREDSSSVLVPYHAEILSSILKHAQMQVRKREDILISLTSFVSHIKGYIRPHLDELTSAVATFISSSDIPVFNQTLLLVKQLRRSFREEFRPYLSSLLIPILNAVEESPHVVGEKVFGFFSEMGSLLEDELHKVLPVVCDVIVNASFSSTCRVAAVDTLKSFAQQLSGLRFHASRCVHCLCGVLKEPGRPKAPAEDPLGNAALTTLLAIAQRLGKTFEKFTPIVFPVVAGYYGEVGEEYKRFCSVVRDNINTRKYPEMQLSQEENNGGATVVPRSGASTVKLPRERPADPFETLRHVLRNWVRSNDEDWNHWLTQLAVILLRSSPSPSHGCALTLAELHDPFARQMLYSAFATCYGEMNESTRQEVVSLLSEVLHGPRVPSEVLQELLNLSEYMERLEIRQNAHGNEYGSNCPDFRLFDLPTLMESSERCNLYSKALHYVEIEFFETIREYERGVFLGIPRPLPSGVWQNLLQLCEKSIYLCNLLGQRESANAVLKFIQQNYSMLTGQEVTELSQMMDATLFDKLQWWSQSYRAYEQRLRQEPNKVSNMVGLMKALDALGSYEEVLNLWKLYSVKVNKKDVAELAPMGAHAAWLMRRWDDMEHITEFMSDANYIGTTAIFYRAVLATRKRQFREADRLIKLCRRRLDSNLSALVAESYDRAYELFVGIQQLSELEEVAVAARDVRSVHRWQELWERRLGSMAYEGWPGTLANHTLVVHPAQELDMWLRFVSLSRANGREQVSKDVLRELLGNQSIEAAVANQMLHPAIALGAFQHLYETNRKEKAMEMLEQYLEKVDQPGTQPATHAEEHLAVCHAKLAEWLTHRKKPHNFSKTLRSALQHLHRATDLDSKNGTIWHTWARLHHEAATKNVSGKLSPTAEEHIFWAIDGYLRSVCLSKELEDTLGFLSLWFMHASLPSIQGSAAIKGGIHQVSPTVWLKVIPQIIARIYSRDAVIAEYAYHLMVIIAKSHPQAILYSLNVANTSYQGKGSSESVERQKGPQRVLARIAEFHHNGKAMVNDAALACRELVRCAVLWPELWLDELERVWFRWVSEKNAHNVVLALKPLLDQLKTPETMAESHFAMEFGQLLTEAFDCVEKAASLGREGYMEEAWSRFKTLLKRVDDQISGMSSLALQLVSPRLLQNGRNLSLVVPGQYRENENYPRIASFRSTLKVMNSKQRPRRIFINGSDGNLYKFLLKGHEDLRLDERVMQLLGFANTILKKHLVTKRRGCLIQTYSVTPLSDNAGLVGWVDHCDTLHQIIKEYRINPNYISTELNLMRSMSDDLHHLTVIQHVEPFELALEKTEGADLVRSLWMKAPSAETWLERRTTYVSSLATMSMVGHILGLGDRHPSNLMIHAFSGRVVHIDFGDCFEVAQQRGNYPEKVPFRLTRMLVKAMEMGGIEGLFRHGCIMVMGVLREEGSSLLALLEAFVHDPLVSWWREERGNDGCGNAQNTVTQSTSLTGSLRPIHGEYSVGSLHGTQRSLHRLGAISRVGCQGGETALQQTRKAQRVVNRIKEKLEGFDFFQDRQSRGDDGLSVEEQVSRLIEQATSNENLCVHFSGWCPFW</sequence>
<dbReference type="SMART" id="SM01343">
    <property type="entry name" value="FATC"/>
    <property type="match status" value="1"/>
</dbReference>
<dbReference type="Pfam" id="PF11865">
    <property type="entry name" value="mTOR_dom"/>
    <property type="match status" value="1"/>
</dbReference>
<evidence type="ECO:0000256" key="3">
    <source>
        <dbReference type="ARBA" id="ARBA00022737"/>
    </source>
</evidence>
<name>A0A3R7LNM2_9TRYP</name>
<feature type="domain" description="FAT" evidence="11">
    <location>
        <begin position="1288"/>
        <end position="1850"/>
    </location>
</feature>
<dbReference type="EMBL" id="MKKU01000249">
    <property type="protein sequence ID" value="RNF17895.1"/>
    <property type="molecule type" value="Genomic_DNA"/>
</dbReference>
<dbReference type="InterPro" id="IPR018936">
    <property type="entry name" value="PI3/4_kinase_CS"/>
</dbReference>
<dbReference type="InterPro" id="IPR016024">
    <property type="entry name" value="ARM-type_fold"/>
</dbReference>
<dbReference type="InterPro" id="IPR011009">
    <property type="entry name" value="Kinase-like_dom_sf"/>
</dbReference>
<dbReference type="FunFam" id="1.25.10.10:FF:000965">
    <property type="entry name" value="Serine/threonine-protein kinase TOR"/>
    <property type="match status" value="1"/>
</dbReference>
<evidence type="ECO:0000256" key="9">
    <source>
        <dbReference type="RuleBase" id="RU364109"/>
    </source>
</evidence>
<dbReference type="SUPFAM" id="SSF48452">
    <property type="entry name" value="TPR-like"/>
    <property type="match status" value="1"/>
</dbReference>
<dbReference type="SUPFAM" id="SSF47212">
    <property type="entry name" value="FKBP12-rapamycin-binding domain of FKBP-rapamycin-associated protein (FRAP)"/>
    <property type="match status" value="1"/>
</dbReference>
<keyword evidence="4 9" id="KW-0547">Nucleotide-binding</keyword>
<dbReference type="PROSITE" id="PS00916">
    <property type="entry name" value="PI3_4_KINASE_2"/>
    <property type="match status" value="1"/>
</dbReference>
<dbReference type="Pfam" id="PF00454">
    <property type="entry name" value="PI3_PI4_kinase"/>
    <property type="match status" value="1"/>
</dbReference>
<dbReference type="InterPro" id="IPR036738">
    <property type="entry name" value="FRB_sf"/>
</dbReference>
<dbReference type="FunFam" id="1.10.1070.11:FF:000029">
    <property type="entry name" value="Serine/threonine-protein kinase TOR"/>
    <property type="match status" value="1"/>
</dbReference>
<dbReference type="PROSITE" id="PS51189">
    <property type="entry name" value="FAT"/>
    <property type="match status" value="1"/>
</dbReference>
<keyword evidence="6 9" id="KW-0067">ATP-binding</keyword>
<dbReference type="SMART" id="SM01346">
    <property type="entry name" value="DUF3385"/>
    <property type="match status" value="1"/>
</dbReference>
<dbReference type="RefSeq" id="XP_029228293.1">
    <property type="nucleotide sequence ID" value="XM_029371572.1"/>
</dbReference>
<dbReference type="GO" id="GO:0106310">
    <property type="term" value="F:protein serine kinase activity"/>
    <property type="evidence" value="ECO:0007669"/>
    <property type="project" value="RHEA"/>
</dbReference>
<evidence type="ECO:0000256" key="1">
    <source>
        <dbReference type="ARBA" id="ARBA00011031"/>
    </source>
</evidence>
<dbReference type="FunFam" id="3.30.1010.10:FF:000034">
    <property type="entry name" value="Serine/threonine-protein kinase TOR"/>
    <property type="match status" value="1"/>
</dbReference>
<evidence type="ECO:0000256" key="7">
    <source>
        <dbReference type="ARBA" id="ARBA00047899"/>
    </source>
</evidence>
<feature type="domain" description="PI3K/PI4K catalytic" evidence="10">
    <location>
        <begin position="2034"/>
        <end position="2348"/>
    </location>
</feature>
<dbReference type="GO" id="GO:0005634">
    <property type="term" value="C:nucleus"/>
    <property type="evidence" value="ECO:0007669"/>
    <property type="project" value="TreeGrafter"/>
</dbReference>
<dbReference type="InterPro" id="IPR003152">
    <property type="entry name" value="FATC_dom"/>
</dbReference>
<dbReference type="GO" id="GO:0031932">
    <property type="term" value="C:TORC2 complex"/>
    <property type="evidence" value="ECO:0007669"/>
    <property type="project" value="TreeGrafter"/>
</dbReference>
<dbReference type="CDD" id="cd05169">
    <property type="entry name" value="PIKKc_TOR"/>
    <property type="match status" value="1"/>
</dbReference>
<dbReference type="InterPro" id="IPR024585">
    <property type="entry name" value="mTOR_dom"/>
</dbReference>
<dbReference type="SMART" id="SM00146">
    <property type="entry name" value="PI3Kc"/>
    <property type="match status" value="1"/>
</dbReference>
<dbReference type="GO" id="GO:0031931">
    <property type="term" value="C:TORC1 complex"/>
    <property type="evidence" value="ECO:0007669"/>
    <property type="project" value="TreeGrafter"/>
</dbReference>
<dbReference type="Pfam" id="PF02260">
    <property type="entry name" value="FATC"/>
    <property type="match status" value="1"/>
</dbReference>
<evidence type="ECO:0000256" key="4">
    <source>
        <dbReference type="ARBA" id="ARBA00022741"/>
    </source>
</evidence>
<dbReference type="GO" id="GO:0016242">
    <property type="term" value="P:negative regulation of macroautophagy"/>
    <property type="evidence" value="ECO:0007669"/>
    <property type="project" value="TreeGrafter"/>
</dbReference>
<dbReference type="InterPro" id="IPR014009">
    <property type="entry name" value="PIK_FAT"/>
</dbReference>
<evidence type="ECO:0000256" key="6">
    <source>
        <dbReference type="ARBA" id="ARBA00022840"/>
    </source>
</evidence>
<evidence type="ECO:0000313" key="14">
    <source>
        <dbReference type="Proteomes" id="UP000284403"/>
    </source>
</evidence>
<evidence type="ECO:0000259" key="10">
    <source>
        <dbReference type="PROSITE" id="PS50290"/>
    </source>
</evidence>
<dbReference type="GO" id="GO:0004674">
    <property type="term" value="F:protein serine/threonine kinase activity"/>
    <property type="evidence" value="ECO:0007669"/>
    <property type="project" value="UniProtKB-KW"/>
</dbReference>
<keyword evidence="2 9" id="KW-0808">Transferase</keyword>
<comment type="catalytic activity">
    <reaction evidence="8">
        <text>L-seryl-[protein] + ATP = O-phospho-L-seryl-[protein] + ADP + H(+)</text>
        <dbReference type="Rhea" id="RHEA:17989"/>
        <dbReference type="Rhea" id="RHEA-COMP:9863"/>
        <dbReference type="Rhea" id="RHEA-COMP:11604"/>
        <dbReference type="ChEBI" id="CHEBI:15378"/>
        <dbReference type="ChEBI" id="CHEBI:29999"/>
        <dbReference type="ChEBI" id="CHEBI:30616"/>
        <dbReference type="ChEBI" id="CHEBI:83421"/>
        <dbReference type="ChEBI" id="CHEBI:456216"/>
        <dbReference type="EC" id="2.7.11.1"/>
    </reaction>
</comment>
<dbReference type="PANTHER" id="PTHR11139">
    <property type="entry name" value="ATAXIA TELANGIECTASIA MUTATED ATM -RELATED"/>
    <property type="match status" value="1"/>
</dbReference>
<dbReference type="GO" id="GO:0080090">
    <property type="term" value="P:regulation of primary metabolic process"/>
    <property type="evidence" value="ECO:0007669"/>
    <property type="project" value="UniProtKB-ARBA"/>
</dbReference>
<evidence type="ECO:0000259" key="12">
    <source>
        <dbReference type="PROSITE" id="PS51190"/>
    </source>
</evidence>
<dbReference type="SUPFAM" id="SSF48371">
    <property type="entry name" value="ARM repeat"/>
    <property type="match status" value="2"/>
</dbReference>
<reference evidence="13 14" key="1">
    <citation type="journal article" date="2018" name="BMC Genomics">
        <title>Genomic comparison of Trypanosoma conorhini and Trypanosoma rangeli to Trypanosoma cruzi strains of high and low virulence.</title>
        <authorList>
            <person name="Bradwell K.R."/>
            <person name="Koparde V.N."/>
            <person name="Matveyev A.V."/>
            <person name="Serrano M.G."/>
            <person name="Alves J.M."/>
            <person name="Parikh H."/>
            <person name="Huang B."/>
            <person name="Lee V."/>
            <person name="Espinosa-Alvarez O."/>
            <person name="Ortiz P.A."/>
            <person name="Costa-Martins A.G."/>
            <person name="Teixeira M.M."/>
            <person name="Buck G.A."/>
        </authorList>
    </citation>
    <scope>NUCLEOTIDE SEQUENCE [LARGE SCALE GENOMIC DNA]</scope>
    <source>
        <strain evidence="13 14">025E</strain>
    </source>
</reference>
<dbReference type="FunFam" id="1.20.120.150:FF:000002">
    <property type="entry name" value="Serine/threonine-protein kinase TOR"/>
    <property type="match status" value="1"/>
</dbReference>
<dbReference type="InterPro" id="IPR026683">
    <property type="entry name" value="TOR_cat"/>
</dbReference>
<dbReference type="GO" id="GO:0005737">
    <property type="term" value="C:cytoplasm"/>
    <property type="evidence" value="ECO:0007669"/>
    <property type="project" value="TreeGrafter"/>
</dbReference>
<dbReference type="Gene3D" id="1.20.120.150">
    <property type="entry name" value="FKBP12-rapamycin binding domain"/>
    <property type="match status" value="1"/>
</dbReference>
<dbReference type="EC" id="2.7.11.1" evidence="9"/>
<dbReference type="InterPro" id="IPR036940">
    <property type="entry name" value="PI3/4_kinase_cat_sf"/>
</dbReference>
<comment type="similarity">
    <text evidence="1 9">Belongs to the PI3/PI4-kinase family.</text>
</comment>
<dbReference type="InterPro" id="IPR009076">
    <property type="entry name" value="FRB_dom"/>
</dbReference>
<dbReference type="Gene3D" id="1.10.1070.11">
    <property type="entry name" value="Phosphatidylinositol 3-/4-kinase, catalytic domain"/>
    <property type="match status" value="1"/>
</dbReference>
<evidence type="ECO:0000256" key="8">
    <source>
        <dbReference type="ARBA" id="ARBA00048679"/>
    </source>
</evidence>
<dbReference type="PROSITE" id="PS51190">
    <property type="entry name" value="FATC"/>
    <property type="match status" value="1"/>
</dbReference>
<dbReference type="Proteomes" id="UP000284403">
    <property type="component" value="Unassembled WGS sequence"/>
</dbReference>
<dbReference type="PROSITE" id="PS50290">
    <property type="entry name" value="PI3_4_KINASE_3"/>
    <property type="match status" value="1"/>
</dbReference>
<feature type="domain" description="FATC" evidence="12">
    <location>
        <begin position="2402"/>
        <end position="2434"/>
    </location>
</feature>
<dbReference type="InterPro" id="IPR011989">
    <property type="entry name" value="ARM-like"/>
</dbReference>
<keyword evidence="3" id="KW-0677">Repeat</keyword>
<keyword evidence="14" id="KW-1185">Reference proteome</keyword>
<gene>
    <name evidence="13" type="ORF">Tco025E_04662</name>
</gene>
<keyword evidence="5 9" id="KW-0418">Kinase</keyword>
<dbReference type="Gene3D" id="3.30.1010.10">
    <property type="entry name" value="Phosphatidylinositol 3-kinase Catalytic Subunit, Chain A, domain 4"/>
    <property type="match status" value="1"/>
</dbReference>
<dbReference type="PANTHER" id="PTHR11139:SF9">
    <property type="entry name" value="SERINE_THREONINE-PROTEIN KINASE MTOR"/>
    <property type="match status" value="1"/>
</dbReference>
<comment type="catalytic activity">
    <reaction evidence="7 9">
        <text>L-threonyl-[protein] + ATP = O-phospho-L-threonyl-[protein] + ADP + H(+)</text>
        <dbReference type="Rhea" id="RHEA:46608"/>
        <dbReference type="Rhea" id="RHEA-COMP:11060"/>
        <dbReference type="Rhea" id="RHEA-COMP:11605"/>
        <dbReference type="ChEBI" id="CHEBI:15378"/>
        <dbReference type="ChEBI" id="CHEBI:30013"/>
        <dbReference type="ChEBI" id="CHEBI:30616"/>
        <dbReference type="ChEBI" id="CHEBI:61977"/>
        <dbReference type="ChEBI" id="CHEBI:456216"/>
        <dbReference type="EC" id="2.7.11.1"/>
    </reaction>
</comment>
<evidence type="ECO:0000259" key="11">
    <source>
        <dbReference type="PROSITE" id="PS51189"/>
    </source>
</evidence>
<dbReference type="SUPFAM" id="SSF56112">
    <property type="entry name" value="Protein kinase-like (PK-like)"/>
    <property type="match status" value="1"/>
</dbReference>
<dbReference type="GeneID" id="40318273"/>
<dbReference type="OrthoDB" id="381190at2759"/>
<evidence type="ECO:0000313" key="13">
    <source>
        <dbReference type="EMBL" id="RNF17895.1"/>
    </source>
</evidence>
<proteinExistence type="inferred from homology"/>
<dbReference type="GO" id="GO:0031929">
    <property type="term" value="P:TOR signaling"/>
    <property type="evidence" value="ECO:0007669"/>
    <property type="project" value="TreeGrafter"/>
</dbReference>
<organism evidence="13 14">
    <name type="scientific">Trypanosoma conorhini</name>
    <dbReference type="NCBI Taxonomy" id="83891"/>
    <lineage>
        <taxon>Eukaryota</taxon>
        <taxon>Discoba</taxon>
        <taxon>Euglenozoa</taxon>
        <taxon>Kinetoplastea</taxon>
        <taxon>Metakinetoplastina</taxon>
        <taxon>Trypanosomatida</taxon>
        <taxon>Trypanosomatidae</taxon>
        <taxon>Trypanosoma</taxon>
    </lineage>
</organism>
<dbReference type="Gene3D" id="1.25.10.10">
    <property type="entry name" value="Leucine-rich Repeat Variant"/>
    <property type="match status" value="3"/>
</dbReference>
<evidence type="ECO:0000256" key="5">
    <source>
        <dbReference type="ARBA" id="ARBA00022777"/>
    </source>
</evidence>
<dbReference type="GO" id="GO:0005524">
    <property type="term" value="F:ATP binding"/>
    <property type="evidence" value="ECO:0007669"/>
    <property type="project" value="UniProtKB-KW"/>
</dbReference>
<dbReference type="InterPro" id="IPR000403">
    <property type="entry name" value="PI3/4_kinase_cat_dom"/>
</dbReference>
<evidence type="ECO:0000256" key="2">
    <source>
        <dbReference type="ARBA" id="ARBA00022679"/>
    </source>
</evidence>
<comment type="caution">
    <text evidence="13">The sequence shown here is derived from an EMBL/GenBank/DDBJ whole genome shotgun (WGS) entry which is preliminary data.</text>
</comment>
<accession>A0A3R7LNM2</accession>
<keyword evidence="9" id="KW-0723">Serine/threonine-protein kinase</keyword>
<dbReference type="InterPro" id="IPR050517">
    <property type="entry name" value="DDR_Repair_Kinase"/>
</dbReference>
<protein>
    <recommendedName>
        <fullName evidence="9">Serine/threonine-protein kinase TOR</fullName>
        <ecNumber evidence="9">2.7.11.1</ecNumber>
    </recommendedName>
</protein>
<dbReference type="Pfam" id="PF08771">
    <property type="entry name" value="FRB_dom"/>
    <property type="match status" value="1"/>
</dbReference>
<dbReference type="GO" id="GO:0044877">
    <property type="term" value="F:protein-containing complex binding"/>
    <property type="evidence" value="ECO:0007669"/>
    <property type="project" value="InterPro"/>
</dbReference>
<dbReference type="Pfam" id="PF02259">
    <property type="entry name" value="FAT"/>
    <property type="match status" value="1"/>
</dbReference>
<dbReference type="InterPro" id="IPR011990">
    <property type="entry name" value="TPR-like_helical_dom_sf"/>
</dbReference>
<dbReference type="InterPro" id="IPR003151">
    <property type="entry name" value="PIK-rel_kinase_FAT"/>
</dbReference>